<dbReference type="SMART" id="SM00354">
    <property type="entry name" value="HTH_LACI"/>
    <property type="match status" value="1"/>
</dbReference>
<dbReference type="EMBL" id="JACEIQ010000001">
    <property type="protein sequence ID" value="MBA4493185.1"/>
    <property type="molecule type" value="Genomic_DNA"/>
</dbReference>
<dbReference type="InterPro" id="IPR028082">
    <property type="entry name" value="Peripla_BP_I"/>
</dbReference>
<proteinExistence type="predicted"/>
<evidence type="ECO:0000256" key="1">
    <source>
        <dbReference type="ARBA" id="ARBA00023015"/>
    </source>
</evidence>
<keyword evidence="3" id="KW-0804">Transcription</keyword>
<keyword evidence="6" id="KW-1185">Reference proteome</keyword>
<evidence type="ECO:0000313" key="6">
    <source>
        <dbReference type="Proteomes" id="UP000535491"/>
    </source>
</evidence>
<dbReference type="PROSITE" id="PS50932">
    <property type="entry name" value="HTH_LACI_2"/>
    <property type="match status" value="1"/>
</dbReference>
<reference evidence="5 6" key="1">
    <citation type="submission" date="2020-07" db="EMBL/GenBank/DDBJ databases">
        <authorList>
            <person name="Feng H."/>
        </authorList>
    </citation>
    <scope>NUCLEOTIDE SEQUENCE [LARGE SCALE GENOMIC DNA]</scope>
    <source>
        <strain evidence="6">s-10</strain>
    </source>
</reference>
<dbReference type="GO" id="GO:0003700">
    <property type="term" value="F:DNA-binding transcription factor activity"/>
    <property type="evidence" value="ECO:0007669"/>
    <property type="project" value="TreeGrafter"/>
</dbReference>
<dbReference type="Proteomes" id="UP000535491">
    <property type="component" value="Unassembled WGS sequence"/>
</dbReference>
<dbReference type="PANTHER" id="PTHR30146:SF145">
    <property type="entry name" value="RIBOSE OPERON REPRESSOR"/>
    <property type="match status" value="1"/>
</dbReference>
<dbReference type="Gene3D" id="1.10.260.40">
    <property type="entry name" value="lambda repressor-like DNA-binding domains"/>
    <property type="match status" value="1"/>
</dbReference>
<feature type="domain" description="HTH lacI-type" evidence="4">
    <location>
        <begin position="9"/>
        <end position="64"/>
    </location>
</feature>
<evidence type="ECO:0000256" key="3">
    <source>
        <dbReference type="ARBA" id="ARBA00023163"/>
    </source>
</evidence>
<dbReference type="InterPro" id="IPR000843">
    <property type="entry name" value="HTH_LacI"/>
</dbReference>
<dbReference type="GO" id="GO:0000976">
    <property type="term" value="F:transcription cis-regulatory region binding"/>
    <property type="evidence" value="ECO:0007669"/>
    <property type="project" value="TreeGrafter"/>
</dbReference>
<dbReference type="Gene3D" id="3.40.50.2300">
    <property type="match status" value="2"/>
</dbReference>
<dbReference type="Pfam" id="PF00356">
    <property type="entry name" value="LacI"/>
    <property type="match status" value="1"/>
</dbReference>
<evidence type="ECO:0000259" key="4">
    <source>
        <dbReference type="PROSITE" id="PS50932"/>
    </source>
</evidence>
<dbReference type="CDD" id="cd01392">
    <property type="entry name" value="HTH_LacI"/>
    <property type="match status" value="1"/>
</dbReference>
<dbReference type="CDD" id="cd06283">
    <property type="entry name" value="PBP1_RegR_EndR_KdgR-like"/>
    <property type="match status" value="1"/>
</dbReference>
<dbReference type="Pfam" id="PF13377">
    <property type="entry name" value="Peripla_BP_3"/>
    <property type="match status" value="1"/>
</dbReference>
<dbReference type="InterPro" id="IPR046335">
    <property type="entry name" value="LacI/GalR-like_sensor"/>
</dbReference>
<name>A0A7W1WNQ6_9BACL</name>
<keyword evidence="1" id="KW-0805">Transcription regulation</keyword>
<dbReference type="PROSITE" id="PS00356">
    <property type="entry name" value="HTH_LACI_1"/>
    <property type="match status" value="1"/>
</dbReference>
<dbReference type="RefSeq" id="WP_181750558.1">
    <property type="nucleotide sequence ID" value="NZ_JAECVR010000001.1"/>
</dbReference>
<dbReference type="InterPro" id="IPR010982">
    <property type="entry name" value="Lambda_DNA-bd_dom_sf"/>
</dbReference>
<dbReference type="SUPFAM" id="SSF53822">
    <property type="entry name" value="Periplasmic binding protein-like I"/>
    <property type="match status" value="1"/>
</dbReference>
<gene>
    <name evidence="5" type="ORF">H1191_02505</name>
</gene>
<organism evidence="5 6">
    <name type="scientific">Paenactinomyces guangxiensis</name>
    <dbReference type="NCBI Taxonomy" id="1490290"/>
    <lineage>
        <taxon>Bacteria</taxon>
        <taxon>Bacillati</taxon>
        <taxon>Bacillota</taxon>
        <taxon>Bacilli</taxon>
        <taxon>Bacillales</taxon>
        <taxon>Thermoactinomycetaceae</taxon>
        <taxon>Paenactinomyces</taxon>
    </lineage>
</organism>
<comment type="caution">
    <text evidence="5">The sequence shown here is derived from an EMBL/GenBank/DDBJ whole genome shotgun (WGS) entry which is preliminary data.</text>
</comment>
<protein>
    <submittedName>
        <fullName evidence="5">LacI family DNA-binding transcriptional regulator</fullName>
    </submittedName>
</protein>
<sequence length="344" mass="38768">MRKKLTERVTITDVAHTAGVSKTTVSRYLSGQYHILSENARNRIQEAIRELNYRPNQMARGLKQDRSYLIGMVIADITNPFSTAILRGAEDVCKQRGYSIMVCNTDNDPAKEREYIFMLQSRRIDGLLINTTGRNNQFLRQLAEEHTAIVLVDRKVPELGLDTVGVDNELSTKEAIRFMINRGYEQIAFFTEPLEGVSTRQERANAFKDILIQYGFPVADLYEADLQQAEPLLKQLERFLESSREGKRAIFAANGVILLKLIHALKHKGLRIPDDVAIAGFDEMEWTDLIGPGITTVSQPTYQIGVTAMERIFRRLEGDHSPSQNIAFAGKLIIRGSTPSVKGL</sequence>
<keyword evidence="2 5" id="KW-0238">DNA-binding</keyword>
<dbReference type="AlphaFoldDB" id="A0A7W1WNQ6"/>
<dbReference type="PANTHER" id="PTHR30146">
    <property type="entry name" value="LACI-RELATED TRANSCRIPTIONAL REPRESSOR"/>
    <property type="match status" value="1"/>
</dbReference>
<evidence type="ECO:0000256" key="2">
    <source>
        <dbReference type="ARBA" id="ARBA00023125"/>
    </source>
</evidence>
<evidence type="ECO:0000313" key="5">
    <source>
        <dbReference type="EMBL" id="MBA4493185.1"/>
    </source>
</evidence>
<dbReference type="SUPFAM" id="SSF47413">
    <property type="entry name" value="lambda repressor-like DNA-binding domains"/>
    <property type="match status" value="1"/>
</dbReference>
<accession>A0A7W1WNQ6</accession>